<keyword evidence="1" id="KW-0812">Transmembrane</keyword>
<evidence type="ECO:0000313" key="3">
    <source>
        <dbReference type="Proteomes" id="UP001304243"/>
    </source>
</evidence>
<accession>A0AAN7HX23</accession>
<keyword evidence="1" id="KW-1133">Transmembrane helix</keyword>
<keyword evidence="1" id="KW-0472">Membrane</keyword>
<dbReference type="Proteomes" id="UP001304243">
    <property type="component" value="Unassembled WGS sequence"/>
</dbReference>
<protein>
    <submittedName>
        <fullName evidence="2">Uncharacterized protein</fullName>
    </submittedName>
</protein>
<dbReference type="GeneID" id="89948260"/>
<dbReference type="RefSeq" id="XP_064688701.1">
    <property type="nucleotide sequence ID" value="XM_064823876.1"/>
</dbReference>
<gene>
    <name evidence="2" type="ORF">ATC70_004574</name>
</gene>
<dbReference type="EMBL" id="JASEJX010000001">
    <property type="protein sequence ID" value="KAK4522035.1"/>
    <property type="molecule type" value="Genomic_DNA"/>
</dbReference>
<dbReference type="AlphaFoldDB" id="A0AAN7HX23"/>
<comment type="caution">
    <text evidence="2">The sequence shown here is derived from an EMBL/GenBank/DDBJ whole genome shotgun (WGS) entry which is preliminary data.</text>
</comment>
<reference evidence="2 3" key="1">
    <citation type="submission" date="2022-11" db="EMBL/GenBank/DDBJ databases">
        <title>Mucor velutinosus strain NIH1002 WGS.</title>
        <authorList>
            <person name="Subramanian P."/>
            <person name="Mullikin J.C."/>
            <person name="Segre J.A."/>
            <person name="Zelazny A.M."/>
        </authorList>
    </citation>
    <scope>NUCLEOTIDE SEQUENCE [LARGE SCALE GENOMIC DNA]</scope>
    <source>
        <strain evidence="2 3">NIH1002</strain>
    </source>
</reference>
<proteinExistence type="predicted"/>
<organism evidence="2 3">
    <name type="scientific">Mucor velutinosus</name>
    <dbReference type="NCBI Taxonomy" id="708070"/>
    <lineage>
        <taxon>Eukaryota</taxon>
        <taxon>Fungi</taxon>
        <taxon>Fungi incertae sedis</taxon>
        <taxon>Mucoromycota</taxon>
        <taxon>Mucoromycotina</taxon>
        <taxon>Mucoromycetes</taxon>
        <taxon>Mucorales</taxon>
        <taxon>Mucorineae</taxon>
        <taxon>Mucoraceae</taxon>
        <taxon>Mucor</taxon>
    </lineage>
</organism>
<feature type="transmembrane region" description="Helical" evidence="1">
    <location>
        <begin position="171"/>
        <end position="190"/>
    </location>
</feature>
<keyword evidence="3" id="KW-1185">Reference proteome</keyword>
<evidence type="ECO:0000256" key="1">
    <source>
        <dbReference type="SAM" id="Phobius"/>
    </source>
</evidence>
<name>A0AAN7HX23_9FUNG</name>
<feature type="transmembrane region" description="Helical" evidence="1">
    <location>
        <begin position="137"/>
        <end position="159"/>
    </location>
</feature>
<sequence>MPQHTPPGAFPVLNTSTALTKAKRKDQHAKDDTHLRFKAQMTKFKGYFHRKESVVSATSSATSSSTPTRRGFWKKKETSNEIVMQQQTNAVGSLLMVSVPITISSTSHYYGNSSSSSSNPTATSIVQQLIILPPLQVYGFMFLTALLLLVIAFAILQIHRTLSIFQLAVDGLRYVLVGFTTNSLSAFSFLKSWF</sequence>
<evidence type="ECO:0000313" key="2">
    <source>
        <dbReference type="EMBL" id="KAK4522035.1"/>
    </source>
</evidence>